<feature type="region of interest" description="Disordered" evidence="1">
    <location>
        <begin position="1"/>
        <end position="20"/>
    </location>
</feature>
<reference evidence="2" key="1">
    <citation type="journal article" date="2014" name="Front. Microbiol.">
        <title>High frequency of phylogenetically diverse reductive dehalogenase-homologous genes in deep subseafloor sedimentary metagenomes.</title>
        <authorList>
            <person name="Kawai M."/>
            <person name="Futagami T."/>
            <person name="Toyoda A."/>
            <person name="Takaki Y."/>
            <person name="Nishi S."/>
            <person name="Hori S."/>
            <person name="Arai W."/>
            <person name="Tsubouchi T."/>
            <person name="Morono Y."/>
            <person name="Uchiyama I."/>
            <person name="Ito T."/>
            <person name="Fujiyama A."/>
            <person name="Inagaki F."/>
            <person name="Takami H."/>
        </authorList>
    </citation>
    <scope>NUCLEOTIDE SEQUENCE</scope>
    <source>
        <strain evidence="2">Expedition CK06-06</strain>
    </source>
</reference>
<sequence>MGKLNKINKKNMPGHKSKDARKTIEFDITTHTKGFISETTIDGNIIKEYFQFKEIHQIIHHPDVGVEIVGYNNKRRVFYNDVIGESQILYDAINTNILAWMNSN</sequence>
<feature type="compositionally biased region" description="Basic residues" evidence="1">
    <location>
        <begin position="1"/>
        <end position="15"/>
    </location>
</feature>
<comment type="caution">
    <text evidence="2">The sequence shown here is derived from an EMBL/GenBank/DDBJ whole genome shotgun (WGS) entry which is preliminary data.</text>
</comment>
<dbReference type="AlphaFoldDB" id="X1GRF1"/>
<gene>
    <name evidence="2" type="ORF">S03H2_18023</name>
</gene>
<evidence type="ECO:0000313" key="2">
    <source>
        <dbReference type="EMBL" id="GAH35578.1"/>
    </source>
</evidence>
<protein>
    <submittedName>
        <fullName evidence="2">Uncharacterized protein</fullName>
    </submittedName>
</protein>
<name>X1GRF1_9ZZZZ</name>
<organism evidence="2">
    <name type="scientific">marine sediment metagenome</name>
    <dbReference type="NCBI Taxonomy" id="412755"/>
    <lineage>
        <taxon>unclassified sequences</taxon>
        <taxon>metagenomes</taxon>
        <taxon>ecological metagenomes</taxon>
    </lineage>
</organism>
<proteinExistence type="predicted"/>
<feature type="non-terminal residue" evidence="2">
    <location>
        <position position="104"/>
    </location>
</feature>
<accession>X1GRF1</accession>
<evidence type="ECO:0000256" key="1">
    <source>
        <dbReference type="SAM" id="MobiDB-lite"/>
    </source>
</evidence>
<dbReference type="EMBL" id="BARU01009327">
    <property type="protein sequence ID" value="GAH35578.1"/>
    <property type="molecule type" value="Genomic_DNA"/>
</dbReference>